<dbReference type="Pfam" id="PF25872">
    <property type="entry name" value="HTH_77"/>
    <property type="match status" value="1"/>
</dbReference>
<dbReference type="InterPro" id="IPR027417">
    <property type="entry name" value="P-loop_NTPase"/>
</dbReference>
<feature type="domain" description="OmpR/PhoB-type" evidence="4">
    <location>
        <begin position="1"/>
        <end position="89"/>
    </location>
</feature>
<dbReference type="GO" id="GO:0016887">
    <property type="term" value="F:ATP hydrolysis activity"/>
    <property type="evidence" value="ECO:0007669"/>
    <property type="project" value="InterPro"/>
</dbReference>
<reference evidence="5 6" key="1">
    <citation type="submission" date="2016-10" db="EMBL/GenBank/DDBJ databases">
        <authorList>
            <person name="de Groot N.N."/>
        </authorList>
    </citation>
    <scope>NUCLEOTIDE SEQUENCE [LARGE SCALE GENOMIC DNA]</scope>
    <source>
        <strain evidence="5 6">DSM 44468</strain>
    </source>
</reference>
<accession>A0A1I3LZA0</accession>
<dbReference type="Proteomes" id="UP000199025">
    <property type="component" value="Unassembled WGS sequence"/>
</dbReference>
<keyword evidence="2 3" id="KW-0238">DNA-binding</keyword>
<evidence type="ECO:0000259" key="4">
    <source>
        <dbReference type="PROSITE" id="PS51755"/>
    </source>
</evidence>
<dbReference type="Gene3D" id="1.10.10.10">
    <property type="entry name" value="Winged helix-like DNA-binding domain superfamily/Winged helix DNA-binding domain"/>
    <property type="match status" value="1"/>
</dbReference>
<dbReference type="InterPro" id="IPR001867">
    <property type="entry name" value="OmpR/PhoB-type_DNA-bd"/>
</dbReference>
<dbReference type="GO" id="GO:0000160">
    <property type="term" value="P:phosphorelay signal transduction system"/>
    <property type="evidence" value="ECO:0007669"/>
    <property type="project" value="InterPro"/>
</dbReference>
<dbReference type="Pfam" id="PF00486">
    <property type="entry name" value="Trans_reg_C"/>
    <property type="match status" value="1"/>
</dbReference>
<dbReference type="PANTHER" id="PTHR47691">
    <property type="entry name" value="REGULATOR-RELATED"/>
    <property type="match status" value="1"/>
</dbReference>
<evidence type="ECO:0000256" key="2">
    <source>
        <dbReference type="ARBA" id="ARBA00023125"/>
    </source>
</evidence>
<dbReference type="InterPro" id="IPR058852">
    <property type="entry name" value="HTH_77"/>
</dbReference>
<dbReference type="EMBL" id="FORP01000002">
    <property type="protein sequence ID" value="SFI90017.1"/>
    <property type="molecule type" value="Genomic_DNA"/>
</dbReference>
<protein>
    <submittedName>
        <fullName evidence="5">Predicted ATPase</fullName>
    </submittedName>
</protein>
<sequence length="1003" mass="108142">MWFTVLGPAQVTTDGTVVAVGGPRVRALLALLVLDAGRVVSTDRLIDGLYGEQPPEGAANALQAQVSRLRRALGSELVELRPGGYRLAVEPDDVDVHRFTRLAREGREALDAGDHAKATEVLESALGLWRGVALADVEAPFAVGQRVRLEELHLSATEDSAEARLALGEAAALVPELRQLVTANPLRERPAALLMRALNASGRQAEALTVFEDARRTLAHELGADPSPELADAHLAVLRAEPVRARPVPNPLTSFLGREAELLRVGELLARARLVTLTGPGGAGKTRLAVEAGVQHGGETCFVDFSPLRDGSEVPHAVLDALGLRESGLFGSPGQTDAVERAIAALTTHSLLLIVDNCEHVVDDAAAFLQRLLTACPGVRVLATSREALGVTGEALCPLPPLAPEPAAALFAERAAAVVPDAVLDEVVVRRICTALDGLPLAIELAAARLRTIPLAQLESRLDDRFRVLSRGSRTAAPRHQTLRAVVEWSWDLLDPAEQELLRRLSVFAGGATVESAVVCGVSEVDDLLAGLVEKSLLEAEDGRFRLLETIRAYGAERLAEAGERERFSRAHAEHFRSLARTADPHLRRAEQLTWLARLTAEHANLHAALRWAVDADVRLALELIGALSCYWWLRGVLSEVAPQAARLLDRLDTVPDGLAEEYALAVLIAGPSTVENHFQYVEEIMRALPGTPRQPYLLVAWALFSGPPDEPPPAAAVRIRDSDDPWVRALAHFSMSYLDLFGGRLAGAEREFRTALEFFRSAGDRWGTAQVLDGLATLTEFAGERERSLALTDEAIALVAELGAREELTELWCRRADRLRHSDPAVARADYERSAELARRVGVPATLALAHLGFAELARLRGDLAEARRWAEQALGECGAGWQSTGARSRVLTALGRIAEATGDLAGSRAWHRQAIELTLDRRFRHDLVVAVAGAAPLALAEGDPPRAARLLGIAEGLRGAPLAGDPEVDLLRARLAAEEVDRGRRMSYPEVRAYLRGSPSA</sequence>
<proteinExistence type="inferred from homology"/>
<evidence type="ECO:0000313" key="6">
    <source>
        <dbReference type="Proteomes" id="UP000199025"/>
    </source>
</evidence>
<dbReference type="PRINTS" id="PR00364">
    <property type="entry name" value="DISEASERSIST"/>
</dbReference>
<dbReference type="InterPro" id="IPR011990">
    <property type="entry name" value="TPR-like_helical_dom_sf"/>
</dbReference>
<evidence type="ECO:0000256" key="3">
    <source>
        <dbReference type="PROSITE-ProRule" id="PRU01091"/>
    </source>
</evidence>
<dbReference type="Gene3D" id="1.25.40.10">
    <property type="entry name" value="Tetratricopeptide repeat domain"/>
    <property type="match status" value="2"/>
</dbReference>
<dbReference type="Pfam" id="PF13401">
    <property type="entry name" value="AAA_22"/>
    <property type="match status" value="1"/>
</dbReference>
<dbReference type="GO" id="GO:0006355">
    <property type="term" value="P:regulation of DNA-templated transcription"/>
    <property type="evidence" value="ECO:0007669"/>
    <property type="project" value="InterPro"/>
</dbReference>
<dbReference type="RefSeq" id="WP_091504456.1">
    <property type="nucleotide sequence ID" value="NZ_CBDRCA010000004.1"/>
</dbReference>
<evidence type="ECO:0000256" key="1">
    <source>
        <dbReference type="ARBA" id="ARBA00005820"/>
    </source>
</evidence>
<dbReference type="InterPro" id="IPR016032">
    <property type="entry name" value="Sig_transdc_resp-reg_C-effctor"/>
</dbReference>
<comment type="similarity">
    <text evidence="1">Belongs to the AfsR/DnrI/RedD regulatory family.</text>
</comment>
<dbReference type="InterPro" id="IPR036388">
    <property type="entry name" value="WH-like_DNA-bd_sf"/>
</dbReference>
<dbReference type="InterPro" id="IPR049945">
    <property type="entry name" value="AAA_22"/>
</dbReference>
<dbReference type="SUPFAM" id="SSF48452">
    <property type="entry name" value="TPR-like"/>
    <property type="match status" value="3"/>
</dbReference>
<dbReference type="AlphaFoldDB" id="A0A1I3LZA0"/>
<name>A0A1I3LZA0_9PSEU</name>
<dbReference type="SUPFAM" id="SSF52540">
    <property type="entry name" value="P-loop containing nucleoside triphosphate hydrolases"/>
    <property type="match status" value="1"/>
</dbReference>
<gene>
    <name evidence="5" type="ORF">SAMN05421835_102111</name>
</gene>
<feature type="DNA-binding region" description="OmpR/PhoB-type" evidence="3">
    <location>
        <begin position="1"/>
        <end position="89"/>
    </location>
</feature>
<dbReference type="InterPro" id="IPR005158">
    <property type="entry name" value="BTAD"/>
</dbReference>
<organism evidence="5 6">
    <name type="scientific">Amycolatopsis sacchari</name>
    <dbReference type="NCBI Taxonomy" id="115433"/>
    <lineage>
        <taxon>Bacteria</taxon>
        <taxon>Bacillati</taxon>
        <taxon>Actinomycetota</taxon>
        <taxon>Actinomycetes</taxon>
        <taxon>Pseudonocardiales</taxon>
        <taxon>Pseudonocardiaceae</taxon>
        <taxon>Amycolatopsis</taxon>
    </lineage>
</organism>
<dbReference type="SMART" id="SM01043">
    <property type="entry name" value="BTAD"/>
    <property type="match status" value="1"/>
</dbReference>
<dbReference type="OrthoDB" id="9812579at2"/>
<keyword evidence="6" id="KW-1185">Reference proteome</keyword>
<dbReference type="PROSITE" id="PS51755">
    <property type="entry name" value="OMPR_PHOB"/>
    <property type="match status" value="1"/>
</dbReference>
<evidence type="ECO:0000313" key="5">
    <source>
        <dbReference type="EMBL" id="SFI90017.1"/>
    </source>
</evidence>
<dbReference type="PANTHER" id="PTHR47691:SF3">
    <property type="entry name" value="HTH-TYPE TRANSCRIPTIONAL REGULATOR RV0890C-RELATED"/>
    <property type="match status" value="1"/>
</dbReference>
<dbReference type="GO" id="GO:0003677">
    <property type="term" value="F:DNA binding"/>
    <property type="evidence" value="ECO:0007669"/>
    <property type="project" value="UniProtKB-UniRule"/>
</dbReference>
<dbReference type="SUPFAM" id="SSF46894">
    <property type="entry name" value="C-terminal effector domain of the bipartite response regulators"/>
    <property type="match status" value="1"/>
</dbReference>
<dbReference type="CDD" id="cd15831">
    <property type="entry name" value="BTAD"/>
    <property type="match status" value="1"/>
</dbReference>
<dbReference type="SMART" id="SM00862">
    <property type="entry name" value="Trans_reg_C"/>
    <property type="match status" value="1"/>
</dbReference>
<dbReference type="Pfam" id="PF03704">
    <property type="entry name" value="BTAD"/>
    <property type="match status" value="1"/>
</dbReference>
<dbReference type="STRING" id="115433.SAMN05421835_102111"/>